<protein>
    <recommendedName>
        <fullName evidence="2">Lipoprotein</fullName>
    </recommendedName>
</protein>
<dbReference type="EMBL" id="CACVAW010000022">
    <property type="protein sequence ID" value="CAA6806297.1"/>
    <property type="molecule type" value="Genomic_DNA"/>
</dbReference>
<evidence type="ECO:0000313" key="1">
    <source>
        <dbReference type="EMBL" id="CAA6806297.1"/>
    </source>
</evidence>
<accession>A0A6S6STL2</accession>
<dbReference type="AlphaFoldDB" id="A0A6S6STL2"/>
<evidence type="ECO:0008006" key="2">
    <source>
        <dbReference type="Google" id="ProtNLM"/>
    </source>
</evidence>
<sequence length="95" mass="11270">MKKIFILIIVLVLTGCVRESYMKPGTIQSHYAAGYYVELLMLPDELKGMKLPSGTKFYKFTRENRHIFIKKYYVAKKPHDEIPKKDMWLIKDNKK</sequence>
<organism evidence="1">
    <name type="scientific">uncultured Campylobacterales bacterium</name>
    <dbReference type="NCBI Taxonomy" id="352960"/>
    <lineage>
        <taxon>Bacteria</taxon>
        <taxon>Pseudomonadati</taxon>
        <taxon>Campylobacterota</taxon>
        <taxon>Epsilonproteobacteria</taxon>
        <taxon>Campylobacterales</taxon>
        <taxon>environmental samples</taxon>
    </lineage>
</organism>
<dbReference type="PROSITE" id="PS51257">
    <property type="entry name" value="PROKAR_LIPOPROTEIN"/>
    <property type="match status" value="1"/>
</dbReference>
<proteinExistence type="predicted"/>
<name>A0A6S6STL2_9BACT</name>
<gene>
    <name evidence="1" type="ORF">HELGO_WM13566</name>
</gene>
<reference evidence="1" key="1">
    <citation type="submission" date="2020-01" db="EMBL/GenBank/DDBJ databases">
        <authorList>
            <person name="Meier V. D."/>
            <person name="Meier V D."/>
        </authorList>
    </citation>
    <scope>NUCLEOTIDE SEQUENCE</scope>
    <source>
        <strain evidence="1">HLG_WM_MAG_12</strain>
    </source>
</reference>